<reference evidence="3 4" key="1">
    <citation type="submission" date="2014-04" db="EMBL/GenBank/DDBJ databases">
        <authorList>
            <consortium name="DOE Joint Genome Institute"/>
            <person name="Kuo A."/>
            <person name="Tarkka M."/>
            <person name="Buscot F."/>
            <person name="Kohler A."/>
            <person name="Nagy L.G."/>
            <person name="Floudas D."/>
            <person name="Copeland A."/>
            <person name="Barry K.W."/>
            <person name="Cichocki N."/>
            <person name="Veneault-Fourrey C."/>
            <person name="LaButti K."/>
            <person name="Lindquist E.A."/>
            <person name="Lipzen A."/>
            <person name="Lundell T."/>
            <person name="Morin E."/>
            <person name="Murat C."/>
            <person name="Sun H."/>
            <person name="Tunlid A."/>
            <person name="Henrissat B."/>
            <person name="Grigoriev I.V."/>
            <person name="Hibbett D.S."/>
            <person name="Martin F."/>
            <person name="Nordberg H.P."/>
            <person name="Cantor M.N."/>
            <person name="Hua S.X."/>
        </authorList>
    </citation>
    <scope>NUCLEOTIDE SEQUENCE [LARGE SCALE GENOMIC DNA]</scope>
    <source>
        <strain evidence="3 4">F 1598</strain>
    </source>
</reference>
<organism evidence="3 4">
    <name type="scientific">Piloderma croceum (strain F 1598)</name>
    <dbReference type="NCBI Taxonomy" id="765440"/>
    <lineage>
        <taxon>Eukaryota</taxon>
        <taxon>Fungi</taxon>
        <taxon>Dikarya</taxon>
        <taxon>Basidiomycota</taxon>
        <taxon>Agaricomycotina</taxon>
        <taxon>Agaricomycetes</taxon>
        <taxon>Agaricomycetidae</taxon>
        <taxon>Atheliales</taxon>
        <taxon>Atheliaceae</taxon>
        <taxon>Piloderma</taxon>
    </lineage>
</organism>
<dbReference type="AlphaFoldDB" id="A0A0C3G0Q2"/>
<protein>
    <recommendedName>
        <fullName evidence="2">Nephrocystin 3-like N-terminal domain-containing protein</fullName>
    </recommendedName>
</protein>
<accession>A0A0C3G0Q2</accession>
<feature type="domain" description="Nephrocystin 3-like N-terminal" evidence="2">
    <location>
        <begin position="145"/>
        <end position="298"/>
    </location>
</feature>
<dbReference type="EMBL" id="KN832988">
    <property type="protein sequence ID" value="KIM84261.1"/>
    <property type="molecule type" value="Genomic_DNA"/>
</dbReference>
<dbReference type="Proteomes" id="UP000054166">
    <property type="component" value="Unassembled WGS sequence"/>
</dbReference>
<reference evidence="4" key="2">
    <citation type="submission" date="2015-01" db="EMBL/GenBank/DDBJ databases">
        <title>Evolutionary Origins and Diversification of the Mycorrhizal Mutualists.</title>
        <authorList>
            <consortium name="DOE Joint Genome Institute"/>
            <consortium name="Mycorrhizal Genomics Consortium"/>
            <person name="Kohler A."/>
            <person name="Kuo A."/>
            <person name="Nagy L.G."/>
            <person name="Floudas D."/>
            <person name="Copeland A."/>
            <person name="Barry K.W."/>
            <person name="Cichocki N."/>
            <person name="Veneault-Fourrey C."/>
            <person name="LaButti K."/>
            <person name="Lindquist E.A."/>
            <person name="Lipzen A."/>
            <person name="Lundell T."/>
            <person name="Morin E."/>
            <person name="Murat C."/>
            <person name="Riley R."/>
            <person name="Ohm R."/>
            <person name="Sun H."/>
            <person name="Tunlid A."/>
            <person name="Henrissat B."/>
            <person name="Grigoriev I.V."/>
            <person name="Hibbett D.S."/>
            <person name="Martin F."/>
        </authorList>
    </citation>
    <scope>NUCLEOTIDE SEQUENCE [LARGE SCALE GENOMIC DNA]</scope>
    <source>
        <strain evidence="4">F 1598</strain>
    </source>
</reference>
<evidence type="ECO:0000313" key="4">
    <source>
        <dbReference type="Proteomes" id="UP000054166"/>
    </source>
</evidence>
<dbReference type="PANTHER" id="PTHR10039">
    <property type="entry name" value="AMELOGENIN"/>
    <property type="match status" value="1"/>
</dbReference>
<evidence type="ECO:0000256" key="1">
    <source>
        <dbReference type="ARBA" id="ARBA00022737"/>
    </source>
</evidence>
<dbReference type="PANTHER" id="PTHR10039:SF14">
    <property type="entry name" value="NACHT DOMAIN-CONTAINING PROTEIN"/>
    <property type="match status" value="1"/>
</dbReference>
<keyword evidence="1" id="KW-0677">Repeat</keyword>
<evidence type="ECO:0000259" key="2">
    <source>
        <dbReference type="Pfam" id="PF24883"/>
    </source>
</evidence>
<sequence>MKLRRAAPALFFPLTTDDLALILARPVLHTKDLDIGHVHIMMTRKLLVKAAGEPNKETKQWRPERTKDSSLHITHTMTSSVVRLTTRYATINNVAGEQRNFRVSNTTINSATNILDILPYAEGASWNPQLVCLQDTRRELFDDIWRWIYTADETKRAEIFWLCDVAGAGKSALAHTVALNCFHEGVLASSFFFDRNIPDRRSPQKLFSTIARDLVGLSKDLVRQVSHILENDRSVASASQSRQFTELILKPACRHCIGRPVVIVIDGLDEGCDRETLSILRHQVPKLPGTFRILVTSRPTDDIRTDLSNISHVQHRSFDIHGDVNQRDIGLYIRDRLRYISTRKQLGTDWPGEQRILDFTRQAEGLFVWVSTVSEYLLTAAYADRKLSALLYDKSLRCLPAEAKMRALYAEVLSTCDWGDQDFSLHRKCPTLEVDEVLRPLSSVLTGFVNDGHPIRILHLSFRDFLAYHGQFPSVHECFQVNEREHSQRLVLSCLHVLNEDLTADIRGTGYLTTRFSSELTVEVERIPLDGSQVTEVLWYACRFWTEHILDVEGPVSDAFLAALRQFLTEKLIIWIEVLNSRYPFQTLYAVREWLQKTFPSETVLIVAISGNQYSQALLNLSKRLSTLRRREDALNSILEATHLTVCPSVFRILDAEKMH</sequence>
<dbReference type="InterPro" id="IPR027417">
    <property type="entry name" value="P-loop_NTPase"/>
</dbReference>
<dbReference type="SUPFAM" id="SSF52540">
    <property type="entry name" value="P-loop containing nucleoside triphosphate hydrolases"/>
    <property type="match status" value="1"/>
</dbReference>
<evidence type="ECO:0000313" key="3">
    <source>
        <dbReference type="EMBL" id="KIM84261.1"/>
    </source>
</evidence>
<dbReference type="OrthoDB" id="3038309at2759"/>
<dbReference type="InterPro" id="IPR056884">
    <property type="entry name" value="NPHP3-like_N"/>
</dbReference>
<dbReference type="HOGENOM" id="CLU_000288_6_13_1"/>
<dbReference type="Pfam" id="PF24883">
    <property type="entry name" value="NPHP3_N"/>
    <property type="match status" value="1"/>
</dbReference>
<name>A0A0C3G0Q2_PILCF</name>
<proteinExistence type="predicted"/>
<keyword evidence="4" id="KW-1185">Reference proteome</keyword>
<dbReference type="InParanoid" id="A0A0C3G0Q2"/>
<dbReference type="Gene3D" id="3.40.50.300">
    <property type="entry name" value="P-loop containing nucleotide triphosphate hydrolases"/>
    <property type="match status" value="1"/>
</dbReference>
<gene>
    <name evidence="3" type="ORF">PILCRDRAFT_6526</name>
</gene>
<dbReference type="STRING" id="765440.A0A0C3G0Q2"/>